<evidence type="ECO:0000256" key="1">
    <source>
        <dbReference type="SAM" id="MobiDB-lite"/>
    </source>
</evidence>
<dbReference type="EMBL" id="QOKV01000007">
    <property type="protein sequence ID" value="KAA0685533.1"/>
    <property type="molecule type" value="Genomic_DNA"/>
</dbReference>
<organism evidence="2 3">
    <name type="scientific">Azospirillum brasilense</name>
    <dbReference type="NCBI Taxonomy" id="192"/>
    <lineage>
        <taxon>Bacteria</taxon>
        <taxon>Pseudomonadati</taxon>
        <taxon>Pseudomonadota</taxon>
        <taxon>Alphaproteobacteria</taxon>
        <taxon>Rhodospirillales</taxon>
        <taxon>Azospirillaceae</taxon>
        <taxon>Azospirillum</taxon>
    </lineage>
</organism>
<name>A0A6L3B0B1_AZOBR</name>
<sequence length="91" mass="9185">MASDNRSADRNDLDSMTREFLAKGGKIVQCPPGSSDSVVYKRTSFRRRGAANAAGKDGAEGVAGTPPADAASTAAAETTPAAAETTPAKDA</sequence>
<feature type="region of interest" description="Disordered" evidence="1">
    <location>
        <begin position="47"/>
        <end position="91"/>
    </location>
</feature>
<protein>
    <submittedName>
        <fullName evidence="2">Uncharacterized protein</fullName>
    </submittedName>
</protein>
<evidence type="ECO:0000313" key="2">
    <source>
        <dbReference type="EMBL" id="KAA0685533.1"/>
    </source>
</evidence>
<proteinExistence type="predicted"/>
<accession>A0A6L3B0B1</accession>
<dbReference type="AlphaFoldDB" id="A0A6L3B0B1"/>
<gene>
    <name evidence="2" type="ORF">DS837_13655</name>
</gene>
<reference evidence="2 3" key="1">
    <citation type="submission" date="2018-07" db="EMBL/GenBank/DDBJ databases">
        <title>Genome sequence of Roseomonas fauriae ATCC 49958.</title>
        <authorList>
            <person name="Sant'Anna F.H."/>
            <person name="Baldani J.I."/>
            <person name="Zilli J.E."/>
            <person name="Reis V.M."/>
            <person name="Hartmann A."/>
            <person name="Cruz L."/>
            <person name="de Souza E.M."/>
            <person name="de Oliveira Pedrosa F."/>
            <person name="Passaglia L.M.P."/>
        </authorList>
    </citation>
    <scope>NUCLEOTIDE SEQUENCE [LARGE SCALE GENOMIC DNA]</scope>
    <source>
        <strain evidence="2 3">ATCC 49958</strain>
    </source>
</reference>
<comment type="caution">
    <text evidence="2">The sequence shown here is derived from an EMBL/GenBank/DDBJ whole genome shotgun (WGS) entry which is preliminary data.</text>
</comment>
<evidence type="ECO:0000313" key="3">
    <source>
        <dbReference type="Proteomes" id="UP000476837"/>
    </source>
</evidence>
<dbReference type="Proteomes" id="UP000476837">
    <property type="component" value="Unassembled WGS sequence"/>
</dbReference>
<feature type="compositionally biased region" description="Low complexity" evidence="1">
    <location>
        <begin position="63"/>
        <end position="91"/>
    </location>
</feature>